<name>A0A370FI87_9BURK</name>
<evidence type="ECO:0000313" key="2">
    <source>
        <dbReference type="Proteomes" id="UP000255265"/>
    </source>
</evidence>
<accession>A0A370FI87</accession>
<proteinExistence type="predicted"/>
<dbReference type="Proteomes" id="UP000255265">
    <property type="component" value="Unassembled WGS sequence"/>
</dbReference>
<gene>
    <name evidence="1" type="ORF">DFR41_104187</name>
</gene>
<comment type="caution">
    <text evidence="1">The sequence shown here is derived from an EMBL/GenBank/DDBJ whole genome shotgun (WGS) entry which is preliminary data.</text>
</comment>
<keyword evidence="2" id="KW-1185">Reference proteome</keyword>
<organism evidence="1 2">
    <name type="scientific">Pseudacidovorax intermedius</name>
    <dbReference type="NCBI Taxonomy" id="433924"/>
    <lineage>
        <taxon>Bacteria</taxon>
        <taxon>Pseudomonadati</taxon>
        <taxon>Pseudomonadota</taxon>
        <taxon>Betaproteobacteria</taxon>
        <taxon>Burkholderiales</taxon>
        <taxon>Comamonadaceae</taxon>
        <taxon>Pseudacidovorax</taxon>
    </lineage>
</organism>
<reference evidence="1 2" key="1">
    <citation type="submission" date="2018-07" db="EMBL/GenBank/DDBJ databases">
        <title>Genomic Encyclopedia of Type Strains, Phase IV (KMG-IV): sequencing the most valuable type-strain genomes for metagenomic binning, comparative biology and taxonomic classification.</title>
        <authorList>
            <person name="Goeker M."/>
        </authorList>
    </citation>
    <scope>NUCLEOTIDE SEQUENCE [LARGE SCALE GENOMIC DNA]</scope>
    <source>
        <strain evidence="1 2">DSM 21352</strain>
    </source>
</reference>
<dbReference type="AlphaFoldDB" id="A0A370FI87"/>
<sequence length="32" mass="3519">MIGKVCVQAHGATLDADDAVSMHVRPFHWTQP</sequence>
<protein>
    <submittedName>
        <fullName evidence="1">Uncharacterized protein</fullName>
    </submittedName>
</protein>
<dbReference type="EMBL" id="QQAV01000004">
    <property type="protein sequence ID" value="RDI25131.1"/>
    <property type="molecule type" value="Genomic_DNA"/>
</dbReference>
<evidence type="ECO:0000313" key="1">
    <source>
        <dbReference type="EMBL" id="RDI25131.1"/>
    </source>
</evidence>